<gene>
    <name evidence="7" type="primary">oct-1_0</name>
    <name evidence="7" type="ORF">g.154738</name>
</gene>
<keyword evidence="3 5" id="KW-1133">Transmembrane helix</keyword>
<dbReference type="InterPro" id="IPR005828">
    <property type="entry name" value="MFS_sugar_transport-like"/>
</dbReference>
<proteinExistence type="predicted"/>
<evidence type="ECO:0000259" key="6">
    <source>
        <dbReference type="PROSITE" id="PS50850"/>
    </source>
</evidence>
<evidence type="ECO:0000256" key="1">
    <source>
        <dbReference type="ARBA" id="ARBA00004141"/>
    </source>
</evidence>
<reference evidence="7" key="1">
    <citation type="submission" date="2018-04" db="EMBL/GenBank/DDBJ databases">
        <title>Transcriptome assembly of Sipha flava.</title>
        <authorList>
            <person name="Scully E.D."/>
            <person name="Geib S.M."/>
            <person name="Palmer N.A."/>
            <person name="Koch K."/>
            <person name="Bradshaw J."/>
            <person name="Heng-Moss T."/>
            <person name="Sarath G."/>
        </authorList>
    </citation>
    <scope>NUCLEOTIDE SEQUENCE</scope>
</reference>
<feature type="transmembrane region" description="Helical" evidence="5">
    <location>
        <begin position="61"/>
        <end position="82"/>
    </location>
</feature>
<dbReference type="AlphaFoldDB" id="A0A2S2QK17"/>
<feature type="transmembrane region" description="Helical" evidence="5">
    <location>
        <begin position="179"/>
        <end position="195"/>
    </location>
</feature>
<evidence type="ECO:0000256" key="5">
    <source>
        <dbReference type="SAM" id="Phobius"/>
    </source>
</evidence>
<name>A0A2S2QK17_9HEMI</name>
<feature type="transmembrane region" description="Helical" evidence="5">
    <location>
        <begin position="118"/>
        <end position="138"/>
    </location>
</feature>
<evidence type="ECO:0000256" key="4">
    <source>
        <dbReference type="ARBA" id="ARBA00023136"/>
    </source>
</evidence>
<dbReference type="SUPFAM" id="SSF103473">
    <property type="entry name" value="MFS general substrate transporter"/>
    <property type="match status" value="1"/>
</dbReference>
<dbReference type="PROSITE" id="PS50850">
    <property type="entry name" value="MFS"/>
    <property type="match status" value="1"/>
</dbReference>
<dbReference type="InterPro" id="IPR036259">
    <property type="entry name" value="MFS_trans_sf"/>
</dbReference>
<protein>
    <submittedName>
        <fullName evidence="7">Organic cation transporter 1</fullName>
    </submittedName>
</protein>
<sequence length="299" mass="34467">MASIPEHWCKDENFSYNNYTSKNNNQCLNSMNNTCEVWDFDYSRYSSTIVTEWNLVCSKQFYPTFALVVFGLSGLFGMLLFGFIQDGLGRRPAFFIYLLIECIFGVATAFAQNFWMWLFFRIGVGFTVPAILATPNVLPIEFVGPAHRTTCILLTNIAHSVGMVILSLVLYAFRDWRQLALATSLPFTVYFLYWWRFPESPRWLLACGRFEKAKKILLKMAKVNGKNISPDYMDQLKVGVCNIYIYTYNFLLFWVLSATITIQIYRQTFNSPIISVSCSRFPIGSSFKKFLIPIHHAVA</sequence>
<evidence type="ECO:0000256" key="3">
    <source>
        <dbReference type="ARBA" id="ARBA00022989"/>
    </source>
</evidence>
<dbReference type="EMBL" id="GGMS01008896">
    <property type="protein sequence ID" value="MBY78099.1"/>
    <property type="molecule type" value="Transcribed_RNA"/>
</dbReference>
<feature type="transmembrane region" description="Helical" evidence="5">
    <location>
        <begin position="94"/>
        <end position="112"/>
    </location>
</feature>
<dbReference type="PANTHER" id="PTHR24064">
    <property type="entry name" value="SOLUTE CARRIER FAMILY 22 MEMBER"/>
    <property type="match status" value="1"/>
</dbReference>
<dbReference type="OrthoDB" id="2544694at2759"/>
<dbReference type="InterPro" id="IPR020846">
    <property type="entry name" value="MFS_dom"/>
</dbReference>
<feature type="transmembrane region" description="Helical" evidence="5">
    <location>
        <begin position="243"/>
        <end position="265"/>
    </location>
</feature>
<evidence type="ECO:0000256" key="2">
    <source>
        <dbReference type="ARBA" id="ARBA00022692"/>
    </source>
</evidence>
<organism evidence="7">
    <name type="scientific">Sipha flava</name>
    <name type="common">yellow sugarcane aphid</name>
    <dbReference type="NCBI Taxonomy" id="143950"/>
    <lineage>
        <taxon>Eukaryota</taxon>
        <taxon>Metazoa</taxon>
        <taxon>Ecdysozoa</taxon>
        <taxon>Arthropoda</taxon>
        <taxon>Hexapoda</taxon>
        <taxon>Insecta</taxon>
        <taxon>Pterygota</taxon>
        <taxon>Neoptera</taxon>
        <taxon>Paraneoptera</taxon>
        <taxon>Hemiptera</taxon>
        <taxon>Sternorrhyncha</taxon>
        <taxon>Aphidomorpha</taxon>
        <taxon>Aphidoidea</taxon>
        <taxon>Aphididae</taxon>
        <taxon>Sipha</taxon>
    </lineage>
</organism>
<dbReference type="Pfam" id="PF00083">
    <property type="entry name" value="Sugar_tr"/>
    <property type="match status" value="1"/>
</dbReference>
<dbReference type="Gene3D" id="1.20.1250.20">
    <property type="entry name" value="MFS general substrate transporter like domains"/>
    <property type="match status" value="1"/>
</dbReference>
<dbReference type="GO" id="GO:0016020">
    <property type="term" value="C:membrane"/>
    <property type="evidence" value="ECO:0007669"/>
    <property type="project" value="UniProtKB-SubCell"/>
</dbReference>
<comment type="subcellular location">
    <subcellularLocation>
        <location evidence="1">Membrane</location>
        <topology evidence="1">Multi-pass membrane protein</topology>
    </subcellularLocation>
</comment>
<feature type="transmembrane region" description="Helical" evidence="5">
    <location>
        <begin position="150"/>
        <end position="173"/>
    </location>
</feature>
<accession>A0A2S2QK17</accession>
<keyword evidence="4 5" id="KW-0472">Membrane</keyword>
<evidence type="ECO:0000313" key="7">
    <source>
        <dbReference type="EMBL" id="MBY78099.1"/>
    </source>
</evidence>
<keyword evidence="2 5" id="KW-0812">Transmembrane</keyword>
<feature type="domain" description="Major facilitator superfamily (MFS) profile" evidence="6">
    <location>
        <begin position="1"/>
        <end position="299"/>
    </location>
</feature>
<dbReference type="GO" id="GO:0022857">
    <property type="term" value="F:transmembrane transporter activity"/>
    <property type="evidence" value="ECO:0007669"/>
    <property type="project" value="InterPro"/>
</dbReference>